<protein>
    <submittedName>
        <fullName evidence="1">Uncharacterized protein</fullName>
    </submittedName>
</protein>
<dbReference type="Proteomes" id="UP000077521">
    <property type="component" value="Unassembled WGS sequence"/>
</dbReference>
<evidence type="ECO:0000313" key="1">
    <source>
        <dbReference type="EMBL" id="KAE8237975.1"/>
    </source>
</evidence>
<keyword evidence="2" id="KW-1185">Reference proteome</keyword>
<proteinExistence type="predicted"/>
<organism evidence="1 2">
    <name type="scientific">Tilletia indica</name>
    <dbReference type="NCBI Taxonomy" id="43049"/>
    <lineage>
        <taxon>Eukaryota</taxon>
        <taxon>Fungi</taxon>
        <taxon>Dikarya</taxon>
        <taxon>Basidiomycota</taxon>
        <taxon>Ustilaginomycotina</taxon>
        <taxon>Exobasidiomycetes</taxon>
        <taxon>Tilletiales</taxon>
        <taxon>Tilletiaceae</taxon>
        <taxon>Tilletia</taxon>
    </lineage>
</organism>
<name>A0A177TWY1_9BASI</name>
<reference evidence="1" key="2">
    <citation type="journal article" date="2019" name="IMA Fungus">
        <title>Genome sequencing and comparison of five Tilletia species to identify candidate genes for the detection of regulated species infecting wheat.</title>
        <authorList>
            <person name="Nguyen H.D.T."/>
            <person name="Sultana T."/>
            <person name="Kesanakurti P."/>
            <person name="Hambleton S."/>
        </authorList>
    </citation>
    <scope>NUCLEOTIDE SEQUENCE</scope>
    <source>
        <strain evidence="1">DAOMC 236416</strain>
    </source>
</reference>
<comment type="caution">
    <text evidence="1">The sequence shown here is derived from an EMBL/GenBank/DDBJ whole genome shotgun (WGS) entry which is preliminary data.</text>
</comment>
<evidence type="ECO:0000313" key="2">
    <source>
        <dbReference type="Proteomes" id="UP000077521"/>
    </source>
</evidence>
<dbReference type="EMBL" id="LWDF02001569">
    <property type="protein sequence ID" value="KAE8237975.1"/>
    <property type="molecule type" value="Genomic_DNA"/>
</dbReference>
<sequence>MKTGHLSLQERLQCETTCMLLFSGRLCGLNVSMGTHLIPLFKNADLYGICKDMTKPVTLVGDDAPTSKQRSYISDDFVANCAAIVDSPKPEWKSMIPVWTAISTASPTTFHLHRISGTSWTETMRRIDSWIGDGGSMLVLSDLCRFGLWDFLTLSDQERKDLKLAQSIEDVLIRKFDPDKDIFQDSFTMGRQPPELSYGRMLCVDSMNPATHTRSTTYVMFTHPPGVFRRGLRQQALAHYATALSVSVAFLAFGANFGLAQGHKPDLARNCSGSVARRAKS</sequence>
<accession>A0A177TWY1</accession>
<gene>
    <name evidence="1" type="ORF">A4X13_0g8567</name>
</gene>
<dbReference type="AlphaFoldDB" id="A0A177TWY1"/>
<reference evidence="1" key="1">
    <citation type="submission" date="2016-04" db="EMBL/GenBank/DDBJ databases">
        <authorList>
            <person name="Nguyen H.D."/>
            <person name="Samba Siva P."/>
            <person name="Cullis J."/>
            <person name="Levesque C.A."/>
            <person name="Hambleton S."/>
        </authorList>
    </citation>
    <scope>NUCLEOTIDE SEQUENCE</scope>
    <source>
        <strain evidence="1">DAOMC 236416</strain>
    </source>
</reference>